<dbReference type="PANTHER" id="PTHR34219">
    <property type="entry name" value="IRON-REGULATED INNER MEMBRANE PROTEIN-RELATED"/>
    <property type="match status" value="1"/>
</dbReference>
<feature type="region of interest" description="Disordered" evidence="1">
    <location>
        <begin position="478"/>
        <end position="501"/>
    </location>
</feature>
<name>A0ABU4B693_9NOCA</name>
<keyword evidence="2" id="KW-0812">Transmembrane</keyword>
<proteinExistence type="predicted"/>
<evidence type="ECO:0000256" key="1">
    <source>
        <dbReference type="SAM" id="MobiDB-lite"/>
    </source>
</evidence>
<dbReference type="Proteomes" id="UP001185755">
    <property type="component" value="Unassembled WGS sequence"/>
</dbReference>
<evidence type="ECO:0000256" key="2">
    <source>
        <dbReference type="SAM" id="Phobius"/>
    </source>
</evidence>
<sequence>MSTPEKERIAGPSPPTRPTTSRSWRPLILRLHFYAGILLAPFILIATISGGLYAVAPTIEQLVYRDYLHVDDTGPALPVTEQIRAARAERPDLTVAAVRPAADPGDTTRVLFTDPSLGESQRLAVFVDPATATSVGELPVYGSSSALPVRTWISELHRHLHLGEPGRLYSELAASWLWVIALGGLYLWFERYRNKAKLLSFDRKSKGRNRSLNWHGVGGIWIAVGLIFLSATGLTWSTYAGENVTDLRTALSWTTPAVNTTIGSSDAATTDHSGQGGHSMEMPVDASTIENNVGRIDSVLDIARADGIDGAVEASIPTSADAAFVVAETRQPWVMSNNSISIDGSTGTVIDTQYFSDWPLAAKLSAWGIQLHMGTLFGVVNQLALLALAIALASVIIRGYMMWWKRRPTKSTGLTAGRPPLRGGIRRISPMSVVVLAVVAVGVGWFVPLLGLSLVAFLAVDVVLGSIRRSRTRAANSTAYERGRAGSGDGADPNRSVHDRF</sequence>
<evidence type="ECO:0000313" key="4">
    <source>
        <dbReference type="Proteomes" id="UP001185755"/>
    </source>
</evidence>
<evidence type="ECO:0000313" key="3">
    <source>
        <dbReference type="EMBL" id="MDV6259716.1"/>
    </source>
</evidence>
<protein>
    <submittedName>
        <fullName evidence="3">PepSY domain-containing protein</fullName>
    </submittedName>
</protein>
<feature type="region of interest" description="Disordered" evidence="1">
    <location>
        <begin position="1"/>
        <end position="21"/>
    </location>
</feature>
<keyword evidence="4" id="KW-1185">Reference proteome</keyword>
<comment type="caution">
    <text evidence="3">The sequence shown here is derived from an EMBL/GenBank/DDBJ whole genome shotgun (WGS) entry which is preliminary data.</text>
</comment>
<keyword evidence="2" id="KW-1133">Transmembrane helix</keyword>
<reference evidence="3 4" key="1">
    <citation type="submission" date="2023-10" db="EMBL/GenBank/DDBJ databases">
        <title>Development of a sustainable strategy for remediation of hydrocarbon-contaminated territories based on the waste exchange concept.</title>
        <authorList>
            <person name="Krivoruchko A."/>
        </authorList>
    </citation>
    <scope>NUCLEOTIDE SEQUENCE [LARGE SCALE GENOMIC DNA]</scope>
    <source>
        <strain evidence="3 4">IEGM 1323</strain>
    </source>
</reference>
<feature type="transmembrane region" description="Helical" evidence="2">
    <location>
        <begin position="383"/>
        <end position="403"/>
    </location>
</feature>
<accession>A0ABU4B693</accession>
<dbReference type="Pfam" id="PF03929">
    <property type="entry name" value="PepSY_TM"/>
    <property type="match status" value="1"/>
</dbReference>
<feature type="transmembrane region" description="Helical" evidence="2">
    <location>
        <begin position="31"/>
        <end position="56"/>
    </location>
</feature>
<feature type="transmembrane region" description="Helical" evidence="2">
    <location>
        <begin position="168"/>
        <end position="189"/>
    </location>
</feature>
<dbReference type="PANTHER" id="PTHR34219:SF1">
    <property type="entry name" value="PEPSY DOMAIN-CONTAINING PROTEIN"/>
    <property type="match status" value="1"/>
</dbReference>
<keyword evidence="2" id="KW-0472">Membrane</keyword>
<dbReference type="EMBL" id="JAWLJX010000001">
    <property type="protein sequence ID" value="MDV6259716.1"/>
    <property type="molecule type" value="Genomic_DNA"/>
</dbReference>
<dbReference type="InterPro" id="IPR005625">
    <property type="entry name" value="PepSY-ass_TM"/>
</dbReference>
<dbReference type="RefSeq" id="WP_317562631.1">
    <property type="nucleotide sequence ID" value="NZ_JAWLJX010000001.1"/>
</dbReference>
<organism evidence="3 4">
    <name type="scientific">Rhodococcoides yunnanense</name>
    <dbReference type="NCBI Taxonomy" id="278209"/>
    <lineage>
        <taxon>Bacteria</taxon>
        <taxon>Bacillati</taxon>
        <taxon>Actinomycetota</taxon>
        <taxon>Actinomycetes</taxon>
        <taxon>Mycobacteriales</taxon>
        <taxon>Nocardiaceae</taxon>
        <taxon>Rhodococcoides</taxon>
    </lineage>
</organism>
<gene>
    <name evidence="3" type="ORF">R3P96_00015</name>
</gene>
<feature type="transmembrane region" description="Helical" evidence="2">
    <location>
        <begin position="212"/>
        <end position="236"/>
    </location>
</feature>